<dbReference type="AlphaFoldDB" id="A0A6C0AGK3"/>
<protein>
    <submittedName>
        <fullName evidence="1">Uncharacterized protein</fullName>
    </submittedName>
</protein>
<proteinExistence type="predicted"/>
<name>A0A6C0AGK3_9ZZZZ</name>
<evidence type="ECO:0000313" key="1">
    <source>
        <dbReference type="EMBL" id="QHS78898.1"/>
    </source>
</evidence>
<sequence>MSRFPPLNPKPPVYKNGSVDEYLARKRCREIDDERAAFAMGLLIEDYPDLVPEDFKNVMPELLEFEQCYAELVCSPLVLNVPNPIVHSKYGLAKLKVLQSLNK</sequence>
<reference evidence="1" key="1">
    <citation type="journal article" date="2020" name="Nature">
        <title>Giant virus diversity and host interactions through global metagenomics.</title>
        <authorList>
            <person name="Schulz F."/>
            <person name="Roux S."/>
            <person name="Paez-Espino D."/>
            <person name="Jungbluth S."/>
            <person name="Walsh D.A."/>
            <person name="Denef V.J."/>
            <person name="McMahon K.D."/>
            <person name="Konstantinidis K.T."/>
            <person name="Eloe-Fadrosh E.A."/>
            <person name="Kyrpides N.C."/>
            <person name="Woyke T."/>
        </authorList>
    </citation>
    <scope>NUCLEOTIDE SEQUENCE</scope>
    <source>
        <strain evidence="1">GVMAG-S-1035118-87</strain>
    </source>
</reference>
<organism evidence="1">
    <name type="scientific">viral metagenome</name>
    <dbReference type="NCBI Taxonomy" id="1070528"/>
    <lineage>
        <taxon>unclassified sequences</taxon>
        <taxon>metagenomes</taxon>
        <taxon>organismal metagenomes</taxon>
    </lineage>
</organism>
<accession>A0A6C0AGK3</accession>
<dbReference type="EMBL" id="MN740625">
    <property type="protein sequence ID" value="QHS78898.1"/>
    <property type="molecule type" value="Genomic_DNA"/>
</dbReference>